<organism evidence="12 13">
    <name type="scientific">Faecalispora sporosphaeroides</name>
    <dbReference type="NCBI Taxonomy" id="1549"/>
    <lineage>
        <taxon>Bacteria</taxon>
        <taxon>Bacillati</taxon>
        <taxon>Bacillota</taxon>
        <taxon>Clostridia</taxon>
        <taxon>Eubacteriales</taxon>
        <taxon>Oscillospiraceae</taxon>
        <taxon>Faecalispora</taxon>
    </lineage>
</organism>
<comment type="catalytic activity">
    <reaction evidence="8">
        <text>adenosine + H2O + H(+) = inosine + NH4(+)</text>
        <dbReference type="Rhea" id="RHEA:24408"/>
        <dbReference type="ChEBI" id="CHEBI:15377"/>
        <dbReference type="ChEBI" id="CHEBI:15378"/>
        <dbReference type="ChEBI" id="CHEBI:16335"/>
        <dbReference type="ChEBI" id="CHEBI:17596"/>
        <dbReference type="ChEBI" id="CHEBI:28938"/>
        <dbReference type="EC" id="3.5.4.4"/>
    </reaction>
    <physiologicalReaction direction="left-to-right" evidence="8">
        <dbReference type="Rhea" id="RHEA:24409"/>
    </physiologicalReaction>
</comment>
<proteinExistence type="inferred from homology"/>
<comment type="catalytic activity">
    <reaction evidence="1">
        <text>inosine + phosphate = alpha-D-ribose 1-phosphate + hypoxanthine</text>
        <dbReference type="Rhea" id="RHEA:27646"/>
        <dbReference type="ChEBI" id="CHEBI:17368"/>
        <dbReference type="ChEBI" id="CHEBI:17596"/>
        <dbReference type="ChEBI" id="CHEBI:43474"/>
        <dbReference type="ChEBI" id="CHEBI:57720"/>
        <dbReference type="EC" id="2.4.2.1"/>
    </reaction>
    <physiologicalReaction direction="left-to-right" evidence="1">
        <dbReference type="Rhea" id="RHEA:27647"/>
    </physiologicalReaction>
</comment>
<sequence>MLNQMELHETDGVKYLTFPALEQYPQLLHSFSTRVGGVSGGEFESLNFRRGDSRENILENYRRICHAVGYDFDGLVASAQDHHTTLRYVTEQEKGVGVTRPRDMESVDGLYTDVPGVTLVTSYADCVPLYFFDPTKDVIALAHAGWRGTVQRIGEKMTEALCRQFGCCTQDIIAAVGPSIGPCCYEVDETVREQVMRHTDLLPEELLAEQANGKYLLDLWECNRRILVLAGIPDENISVGEVCTKCHPELFFSHRLMGDRRGGMVAMMCLKEAQALDS</sequence>
<keyword evidence="6" id="KW-0378">Hydrolase</keyword>
<keyword evidence="4" id="KW-0808">Transferase</keyword>
<dbReference type="InterPro" id="IPR038371">
    <property type="entry name" value="Cu_polyphenol_OxRdtase_sf"/>
</dbReference>
<protein>
    <recommendedName>
        <fullName evidence="11">Purine nucleoside phosphorylase</fullName>
    </recommendedName>
</protein>
<evidence type="ECO:0000256" key="10">
    <source>
        <dbReference type="ARBA" id="ARBA00049893"/>
    </source>
</evidence>
<evidence type="ECO:0000256" key="2">
    <source>
        <dbReference type="ARBA" id="ARBA00003215"/>
    </source>
</evidence>
<dbReference type="Gene3D" id="3.60.140.10">
    <property type="entry name" value="CNF1/YfiH-like putative cysteine hydrolases"/>
    <property type="match status" value="1"/>
</dbReference>
<dbReference type="InterPro" id="IPR011324">
    <property type="entry name" value="Cytotoxic_necrot_fac-like_cat"/>
</dbReference>
<dbReference type="PANTHER" id="PTHR30616:SF2">
    <property type="entry name" value="PURINE NUCLEOSIDE PHOSPHORYLASE LACC1"/>
    <property type="match status" value="1"/>
</dbReference>
<comment type="catalytic activity">
    <reaction evidence="10">
        <text>S-methyl-5'-thioadenosine + phosphate = 5-(methylsulfanyl)-alpha-D-ribose 1-phosphate + adenine</text>
        <dbReference type="Rhea" id="RHEA:11852"/>
        <dbReference type="ChEBI" id="CHEBI:16708"/>
        <dbReference type="ChEBI" id="CHEBI:17509"/>
        <dbReference type="ChEBI" id="CHEBI:43474"/>
        <dbReference type="ChEBI" id="CHEBI:58533"/>
        <dbReference type="EC" id="2.4.2.28"/>
    </reaction>
    <physiologicalReaction direction="left-to-right" evidence="10">
        <dbReference type="Rhea" id="RHEA:11853"/>
    </physiologicalReaction>
</comment>
<dbReference type="InterPro" id="IPR003730">
    <property type="entry name" value="Cu_polyphenol_OxRdtase"/>
</dbReference>
<dbReference type="GO" id="GO:0017061">
    <property type="term" value="F:S-methyl-5-thioadenosine phosphorylase activity"/>
    <property type="evidence" value="ECO:0007669"/>
    <property type="project" value="UniProtKB-EC"/>
</dbReference>
<evidence type="ECO:0000256" key="6">
    <source>
        <dbReference type="ARBA" id="ARBA00022801"/>
    </source>
</evidence>
<dbReference type="CDD" id="cd16833">
    <property type="entry name" value="YfiH"/>
    <property type="match status" value="1"/>
</dbReference>
<dbReference type="GO" id="GO:0016787">
    <property type="term" value="F:hydrolase activity"/>
    <property type="evidence" value="ECO:0007669"/>
    <property type="project" value="UniProtKB-KW"/>
</dbReference>
<gene>
    <name evidence="12" type="primary">pgeF</name>
    <name evidence="12" type="ORF">E7512_03725</name>
</gene>
<dbReference type="NCBIfam" id="TIGR00726">
    <property type="entry name" value="peptidoglycan editing factor PgeF"/>
    <property type="match status" value="1"/>
</dbReference>
<accession>A0A928Q498</accession>
<evidence type="ECO:0000256" key="4">
    <source>
        <dbReference type="ARBA" id="ARBA00022679"/>
    </source>
</evidence>
<dbReference type="Pfam" id="PF02578">
    <property type="entry name" value="Cu-oxidase_4"/>
    <property type="match status" value="1"/>
</dbReference>
<dbReference type="RefSeq" id="WP_020073314.1">
    <property type="nucleotide sequence ID" value="NZ_JBKWRC010000001.1"/>
</dbReference>
<keyword evidence="5" id="KW-0479">Metal-binding</keyword>
<evidence type="ECO:0000256" key="11">
    <source>
        <dbReference type="RuleBase" id="RU361274"/>
    </source>
</evidence>
<dbReference type="SUPFAM" id="SSF64438">
    <property type="entry name" value="CNF1/YfiH-like putative cysteine hydrolases"/>
    <property type="match status" value="1"/>
</dbReference>
<dbReference type="AlphaFoldDB" id="A0A928Q498"/>
<comment type="catalytic activity">
    <reaction evidence="9">
        <text>adenosine + phosphate = alpha-D-ribose 1-phosphate + adenine</text>
        <dbReference type="Rhea" id="RHEA:27642"/>
        <dbReference type="ChEBI" id="CHEBI:16335"/>
        <dbReference type="ChEBI" id="CHEBI:16708"/>
        <dbReference type="ChEBI" id="CHEBI:43474"/>
        <dbReference type="ChEBI" id="CHEBI:57720"/>
        <dbReference type="EC" id="2.4.2.1"/>
    </reaction>
    <physiologicalReaction direction="left-to-right" evidence="9">
        <dbReference type="Rhea" id="RHEA:27643"/>
    </physiologicalReaction>
</comment>
<evidence type="ECO:0000256" key="1">
    <source>
        <dbReference type="ARBA" id="ARBA00000553"/>
    </source>
</evidence>
<evidence type="ECO:0000256" key="3">
    <source>
        <dbReference type="ARBA" id="ARBA00007353"/>
    </source>
</evidence>
<name>A0A928Q498_9FIRM</name>
<evidence type="ECO:0000256" key="9">
    <source>
        <dbReference type="ARBA" id="ARBA00048968"/>
    </source>
</evidence>
<evidence type="ECO:0000256" key="8">
    <source>
        <dbReference type="ARBA" id="ARBA00047989"/>
    </source>
</evidence>
<comment type="caution">
    <text evidence="12">The sequence shown here is derived from an EMBL/GenBank/DDBJ whole genome shotgun (WGS) entry which is preliminary data.</text>
</comment>
<evidence type="ECO:0000256" key="5">
    <source>
        <dbReference type="ARBA" id="ARBA00022723"/>
    </source>
</evidence>
<evidence type="ECO:0000313" key="12">
    <source>
        <dbReference type="EMBL" id="MBE6832680.1"/>
    </source>
</evidence>
<reference evidence="12" key="1">
    <citation type="submission" date="2019-04" db="EMBL/GenBank/DDBJ databases">
        <title>Evolution of Biomass-Degrading Anaerobic Consortia Revealed by Metagenomics.</title>
        <authorList>
            <person name="Peng X."/>
        </authorList>
    </citation>
    <scope>NUCLEOTIDE SEQUENCE</scope>
    <source>
        <strain evidence="12">SIG551</strain>
    </source>
</reference>
<evidence type="ECO:0000256" key="7">
    <source>
        <dbReference type="ARBA" id="ARBA00022833"/>
    </source>
</evidence>
<keyword evidence="7" id="KW-0862">Zinc</keyword>
<dbReference type="PANTHER" id="PTHR30616">
    <property type="entry name" value="UNCHARACTERIZED PROTEIN YFIH"/>
    <property type="match status" value="1"/>
</dbReference>
<evidence type="ECO:0000313" key="13">
    <source>
        <dbReference type="Proteomes" id="UP000754750"/>
    </source>
</evidence>
<comment type="function">
    <text evidence="2">Purine nucleoside enzyme that catalyzes the phosphorolysis of adenosine and inosine nucleosides, yielding D-ribose 1-phosphate and the respective free bases, adenine and hypoxanthine. Also catalyzes the phosphorolysis of S-methyl-5'-thioadenosine into adenine and S-methyl-5-thio-alpha-D-ribose 1-phosphate. Also has adenosine deaminase activity.</text>
</comment>
<dbReference type="Proteomes" id="UP000754750">
    <property type="component" value="Unassembled WGS sequence"/>
</dbReference>
<comment type="similarity">
    <text evidence="3 11">Belongs to the purine nucleoside phosphorylase YfiH/LACC1 family.</text>
</comment>
<dbReference type="EMBL" id="SVNY01000002">
    <property type="protein sequence ID" value="MBE6832680.1"/>
    <property type="molecule type" value="Genomic_DNA"/>
</dbReference>
<dbReference type="GO" id="GO:0005507">
    <property type="term" value="F:copper ion binding"/>
    <property type="evidence" value="ECO:0007669"/>
    <property type="project" value="TreeGrafter"/>
</dbReference>